<protein>
    <submittedName>
        <fullName evidence="2">GNAT family N-acetyltransferase</fullName>
        <ecNumber evidence="2">2.3.1.-</ecNumber>
    </submittedName>
</protein>
<dbReference type="Gene3D" id="3.30.1050.10">
    <property type="entry name" value="SCP2 sterol-binding domain"/>
    <property type="match status" value="1"/>
</dbReference>
<dbReference type="InterPro" id="IPR051554">
    <property type="entry name" value="Acetyltransferase_Eis"/>
</dbReference>
<evidence type="ECO:0000313" key="3">
    <source>
        <dbReference type="Proteomes" id="UP000996601"/>
    </source>
</evidence>
<keyword evidence="3" id="KW-1185">Reference proteome</keyword>
<dbReference type="RefSeq" id="WP_256119656.1">
    <property type="nucleotide sequence ID" value="NZ_WHSB02000010.1"/>
</dbReference>
<proteinExistence type="predicted"/>
<reference evidence="2" key="1">
    <citation type="submission" date="2021-07" db="EMBL/GenBank/DDBJ databases">
        <title>Shinella sp. nov., a novel member of the genus Shinella from water.</title>
        <authorList>
            <person name="Deng Y."/>
        </authorList>
    </citation>
    <scope>NUCLEOTIDE SEQUENCE</scope>
    <source>
        <strain evidence="2">CPCC 100929</strain>
    </source>
</reference>
<dbReference type="PANTHER" id="PTHR37817">
    <property type="entry name" value="N-ACETYLTRANSFERASE EIS"/>
    <property type="match status" value="1"/>
</dbReference>
<dbReference type="SUPFAM" id="SSF55718">
    <property type="entry name" value="SCP-like"/>
    <property type="match status" value="1"/>
</dbReference>
<dbReference type="InterPro" id="IPR025559">
    <property type="entry name" value="Eis_dom"/>
</dbReference>
<dbReference type="Gene3D" id="3.40.630.30">
    <property type="match status" value="2"/>
</dbReference>
<feature type="domain" description="N-acetyltransferase" evidence="1">
    <location>
        <begin position="1"/>
        <end position="144"/>
    </location>
</feature>
<dbReference type="PANTHER" id="PTHR37817:SF1">
    <property type="entry name" value="N-ACETYLTRANSFERASE EIS"/>
    <property type="match status" value="1"/>
</dbReference>
<sequence>MSVRNAAMADMAFIMDAYRLAFAVNEAWTRNYVRMTGIDCFRILEKDGVPAAVWAVVPCGHWFGGRAVPAANIAHIAIQPEFRGGGLAAEIMELSCDDARKGGACLASLFASTRPVYRRSGFNLAGHEMIYEAQTAEFYKIRQDIRVRRIPLAEAQAVLDPIYRRACRNEAGLLDRNDAHWNARLDETTYIPSVFVLGDDEGYVVIETPSEDVLEIRDWAALNGAAARQILKFIGTFSTVYRTVRWHGAPQDALVFAMPDKGWSQVHQEEFLMRVLDPIAALNARGYACDDGNLTLTIEGDEPQVLHLALRDGKASCTPGRGEGPSLSIEAAQLPSLFSGFRSASFLHRAGHVDGDPEAVVLADRIFAGPPPWVAEHF</sequence>
<dbReference type="Pfam" id="PF13527">
    <property type="entry name" value="Acetyltransf_9"/>
    <property type="match status" value="1"/>
</dbReference>
<keyword evidence="2" id="KW-0808">Transferase</keyword>
<dbReference type="SUPFAM" id="SSF55729">
    <property type="entry name" value="Acyl-CoA N-acyltransferases (Nat)"/>
    <property type="match status" value="1"/>
</dbReference>
<dbReference type="PROSITE" id="PS51186">
    <property type="entry name" value="GNAT"/>
    <property type="match status" value="1"/>
</dbReference>
<dbReference type="Pfam" id="PF17668">
    <property type="entry name" value="Acetyltransf_17"/>
    <property type="match status" value="1"/>
</dbReference>
<dbReference type="CDD" id="cd04301">
    <property type="entry name" value="NAT_SF"/>
    <property type="match status" value="1"/>
</dbReference>
<dbReference type="EMBL" id="WHSB02000010">
    <property type="protein sequence ID" value="MCQ4633027.1"/>
    <property type="molecule type" value="Genomic_DNA"/>
</dbReference>
<dbReference type="EC" id="2.3.1.-" evidence="2"/>
<dbReference type="InterPro" id="IPR036527">
    <property type="entry name" value="SCP2_sterol-bd_dom_sf"/>
</dbReference>
<dbReference type="InterPro" id="IPR016181">
    <property type="entry name" value="Acyl_CoA_acyltransferase"/>
</dbReference>
<comment type="caution">
    <text evidence="2">The sequence shown here is derived from an EMBL/GenBank/DDBJ whole genome shotgun (WGS) entry which is preliminary data.</text>
</comment>
<evidence type="ECO:0000259" key="1">
    <source>
        <dbReference type="PROSITE" id="PS51186"/>
    </source>
</evidence>
<keyword evidence="2" id="KW-0012">Acyltransferase</keyword>
<dbReference type="Proteomes" id="UP000996601">
    <property type="component" value="Unassembled WGS sequence"/>
</dbReference>
<evidence type="ECO:0000313" key="2">
    <source>
        <dbReference type="EMBL" id="MCQ4633027.1"/>
    </source>
</evidence>
<dbReference type="Pfam" id="PF13530">
    <property type="entry name" value="SCP2_2"/>
    <property type="match status" value="1"/>
</dbReference>
<name>A0ABT1RD03_9HYPH</name>
<dbReference type="InterPro" id="IPR000182">
    <property type="entry name" value="GNAT_dom"/>
</dbReference>
<gene>
    <name evidence="2" type="ORF">GB927_023505</name>
</gene>
<accession>A0ABT1RD03</accession>
<organism evidence="2 3">
    <name type="scientific">Shinella lacus</name>
    <dbReference type="NCBI Taxonomy" id="2654216"/>
    <lineage>
        <taxon>Bacteria</taxon>
        <taxon>Pseudomonadati</taxon>
        <taxon>Pseudomonadota</taxon>
        <taxon>Alphaproteobacteria</taxon>
        <taxon>Hyphomicrobiales</taxon>
        <taxon>Rhizobiaceae</taxon>
        <taxon>Shinella</taxon>
    </lineage>
</organism>
<dbReference type="GO" id="GO:0016746">
    <property type="term" value="F:acyltransferase activity"/>
    <property type="evidence" value="ECO:0007669"/>
    <property type="project" value="UniProtKB-KW"/>
</dbReference>
<dbReference type="InterPro" id="IPR041380">
    <property type="entry name" value="Acetyltransf_17"/>
</dbReference>